<feature type="domain" description="AB hydrolase-1" evidence="1">
    <location>
        <begin position="91"/>
        <end position="184"/>
    </location>
</feature>
<proteinExistence type="predicted"/>
<dbReference type="InterPro" id="IPR029058">
    <property type="entry name" value="AB_hydrolase_fold"/>
</dbReference>
<dbReference type="Proteomes" id="UP000199025">
    <property type="component" value="Unassembled WGS sequence"/>
</dbReference>
<evidence type="ECO:0000313" key="3">
    <source>
        <dbReference type="Proteomes" id="UP000199025"/>
    </source>
</evidence>
<dbReference type="PANTHER" id="PTHR43329">
    <property type="entry name" value="EPOXIDE HYDROLASE"/>
    <property type="match status" value="1"/>
</dbReference>
<sequence length="339" mass="38809">MVSRAHSGNVSDFEYTELPVRARQALANFVLREDLLAERLQRYADVRPRREDHDGDTEELDGVVFTHHFADVPGDQETVRWHYVEAGSGAPVVFLHGMPDSWFLWHHQMAALSDSYRCIAVDLKGYGQSEKGRGDYRQAGAAEQLVALLDTLGLDRFTLVTHDRGTVQGDHVAAGHPERVRHYVRGEQHLHHFNPELAPHDDLIAEAPWTGLLDDAKRFAVWAHTTLARLPVADEDMRRIIQEFSYPGIARAVPRYHMASTFRKEWLARRRDLIPRWRAPMTLVQGWDSHTQPREFFTDAGKYLLGVSEVDVRYLPGGHFWPVECPQETTALLREVLAR</sequence>
<dbReference type="GO" id="GO:0003824">
    <property type="term" value="F:catalytic activity"/>
    <property type="evidence" value="ECO:0007669"/>
    <property type="project" value="UniProtKB-ARBA"/>
</dbReference>
<dbReference type="EMBL" id="FORP01000002">
    <property type="protein sequence ID" value="SFI99383.1"/>
    <property type="molecule type" value="Genomic_DNA"/>
</dbReference>
<name>A0A1I3MQW4_9PSEU</name>
<dbReference type="AlphaFoldDB" id="A0A1I3MQW4"/>
<gene>
    <name evidence="2" type="ORF">SAMN05421835_102437</name>
</gene>
<dbReference type="OrthoDB" id="2987348at2"/>
<evidence type="ECO:0000313" key="2">
    <source>
        <dbReference type="EMBL" id="SFI99383.1"/>
    </source>
</evidence>
<dbReference type="SUPFAM" id="SSF53474">
    <property type="entry name" value="alpha/beta-Hydrolases"/>
    <property type="match status" value="1"/>
</dbReference>
<dbReference type="InterPro" id="IPR000073">
    <property type="entry name" value="AB_hydrolase_1"/>
</dbReference>
<organism evidence="2 3">
    <name type="scientific">Amycolatopsis sacchari</name>
    <dbReference type="NCBI Taxonomy" id="115433"/>
    <lineage>
        <taxon>Bacteria</taxon>
        <taxon>Bacillati</taxon>
        <taxon>Actinomycetota</taxon>
        <taxon>Actinomycetes</taxon>
        <taxon>Pseudonocardiales</taxon>
        <taxon>Pseudonocardiaceae</taxon>
        <taxon>Amycolatopsis</taxon>
    </lineage>
</organism>
<evidence type="ECO:0000259" key="1">
    <source>
        <dbReference type="Pfam" id="PF00561"/>
    </source>
</evidence>
<protein>
    <submittedName>
        <fullName evidence="2">Pimeloyl-ACP methyl ester carboxylesterase</fullName>
    </submittedName>
</protein>
<accession>A0A1I3MQW4</accession>
<dbReference type="STRING" id="115433.SAMN05421835_102437"/>
<keyword evidence="3" id="KW-1185">Reference proteome</keyword>
<dbReference type="Pfam" id="PF00561">
    <property type="entry name" value="Abhydrolase_1"/>
    <property type="match status" value="1"/>
</dbReference>
<reference evidence="2 3" key="1">
    <citation type="submission" date="2016-10" db="EMBL/GenBank/DDBJ databases">
        <authorList>
            <person name="de Groot N.N."/>
        </authorList>
    </citation>
    <scope>NUCLEOTIDE SEQUENCE [LARGE SCALE GENOMIC DNA]</scope>
    <source>
        <strain evidence="2 3">DSM 44468</strain>
    </source>
</reference>
<dbReference type="Gene3D" id="3.40.50.1820">
    <property type="entry name" value="alpha/beta hydrolase"/>
    <property type="match status" value="1"/>
</dbReference>